<proteinExistence type="predicted"/>
<dbReference type="Pfam" id="PF04773">
    <property type="entry name" value="FecR"/>
    <property type="match status" value="1"/>
</dbReference>
<dbReference type="EMBL" id="CP056775">
    <property type="protein sequence ID" value="QRR03666.1"/>
    <property type="molecule type" value="Genomic_DNA"/>
</dbReference>
<dbReference type="PIRSF" id="PIRSF018266">
    <property type="entry name" value="FecR"/>
    <property type="match status" value="1"/>
</dbReference>
<name>A0ABX7IFP6_9BACT</name>
<keyword evidence="1" id="KW-0812">Transmembrane</keyword>
<reference evidence="4 5" key="1">
    <citation type="submission" date="2020-06" db="EMBL/GenBank/DDBJ databases">
        <title>Dyadobacter sandarakinus sp. nov., isolated from the soil of the Arctic Yellow River Station.</title>
        <authorList>
            <person name="Zhang Y."/>
            <person name="Peng F."/>
        </authorList>
    </citation>
    <scope>NUCLEOTIDE SEQUENCE [LARGE SCALE GENOMIC DNA]</scope>
    <source>
        <strain evidence="4 5">Q3-56</strain>
    </source>
</reference>
<dbReference type="PANTHER" id="PTHR30273">
    <property type="entry name" value="PERIPLASMIC SIGNAL SENSOR AND SIGMA FACTOR ACTIVATOR FECR-RELATED"/>
    <property type="match status" value="1"/>
</dbReference>
<keyword evidence="5" id="KW-1185">Reference proteome</keyword>
<evidence type="ECO:0000259" key="3">
    <source>
        <dbReference type="Pfam" id="PF16344"/>
    </source>
</evidence>
<dbReference type="InterPro" id="IPR032508">
    <property type="entry name" value="FecR_C"/>
</dbReference>
<evidence type="ECO:0000313" key="5">
    <source>
        <dbReference type="Proteomes" id="UP000612680"/>
    </source>
</evidence>
<sequence length="337" mass="37449">MNASHEHLSEDLLARYFAQTASGEEINSVERWRDLSPANARELDHYRQLWETTASLATNRFRVDTDLAWAKVKGKMGAVSDTRMEPAQADTRKQTRAFAWTSYAAAAVISLAVLAFAWFTFEQKGEPEKLSFATTSNTVERTLPDGTRVFLNYNSSITYPEHFEGDIRAVSLEGEAFFEVKPDHEHPFVISAGGTEVKVLGTSFNVKAYREKPVRVDVSTGKVRVSKDHRMMDLVKGQGAEVTAGTIRSLNADANILGYRTQVFEFESTSLADAIAILKEGYHTDIQLANASTAQCRLTIRFEKETLDATLSVIAETLGLQVRKEGSTYWLDGSGCQ</sequence>
<feature type="transmembrane region" description="Helical" evidence="1">
    <location>
        <begin position="97"/>
        <end position="121"/>
    </location>
</feature>
<keyword evidence="1" id="KW-1133">Transmembrane helix</keyword>
<dbReference type="Pfam" id="PF16344">
    <property type="entry name" value="FecR_C"/>
    <property type="match status" value="1"/>
</dbReference>
<gene>
    <name evidence="4" type="ORF">HWI92_23485</name>
</gene>
<dbReference type="RefSeq" id="WP_204659857.1">
    <property type="nucleotide sequence ID" value="NZ_CP056775.1"/>
</dbReference>
<accession>A0ABX7IFP6</accession>
<keyword evidence="1" id="KW-0472">Membrane</keyword>
<dbReference type="Gene3D" id="3.55.50.30">
    <property type="match status" value="1"/>
</dbReference>
<dbReference type="InterPro" id="IPR006860">
    <property type="entry name" value="FecR"/>
</dbReference>
<dbReference type="InterPro" id="IPR012373">
    <property type="entry name" value="Ferrdict_sens_TM"/>
</dbReference>
<evidence type="ECO:0000259" key="2">
    <source>
        <dbReference type="Pfam" id="PF04773"/>
    </source>
</evidence>
<feature type="domain" description="Protein FecR C-terminal" evidence="3">
    <location>
        <begin position="264"/>
        <end position="329"/>
    </location>
</feature>
<protein>
    <submittedName>
        <fullName evidence="4">FecR domain-containing protein</fullName>
    </submittedName>
</protein>
<evidence type="ECO:0000313" key="4">
    <source>
        <dbReference type="EMBL" id="QRR03666.1"/>
    </source>
</evidence>
<dbReference type="PANTHER" id="PTHR30273:SF2">
    <property type="entry name" value="PROTEIN FECR"/>
    <property type="match status" value="1"/>
</dbReference>
<organism evidence="4 5">
    <name type="scientific">Dyadobacter sandarakinus</name>
    <dbReference type="NCBI Taxonomy" id="2747268"/>
    <lineage>
        <taxon>Bacteria</taxon>
        <taxon>Pseudomonadati</taxon>
        <taxon>Bacteroidota</taxon>
        <taxon>Cytophagia</taxon>
        <taxon>Cytophagales</taxon>
        <taxon>Spirosomataceae</taxon>
        <taxon>Dyadobacter</taxon>
    </lineage>
</organism>
<evidence type="ECO:0000256" key="1">
    <source>
        <dbReference type="SAM" id="Phobius"/>
    </source>
</evidence>
<dbReference type="Gene3D" id="2.60.120.1440">
    <property type="match status" value="1"/>
</dbReference>
<dbReference type="Proteomes" id="UP000612680">
    <property type="component" value="Chromosome"/>
</dbReference>
<feature type="domain" description="FecR protein" evidence="2">
    <location>
        <begin position="136"/>
        <end position="224"/>
    </location>
</feature>